<evidence type="ECO:0000313" key="1">
    <source>
        <dbReference type="EMBL" id="CAK9071890.1"/>
    </source>
</evidence>
<proteinExistence type="predicted"/>
<name>A0ABP0P764_9DINO</name>
<reference evidence="1 2" key="1">
    <citation type="submission" date="2024-02" db="EMBL/GenBank/DDBJ databases">
        <authorList>
            <person name="Chen Y."/>
            <person name="Shah S."/>
            <person name="Dougan E. K."/>
            <person name="Thang M."/>
            <person name="Chan C."/>
        </authorList>
    </citation>
    <scope>NUCLEOTIDE SEQUENCE [LARGE SCALE GENOMIC DNA]</scope>
</reference>
<protein>
    <submittedName>
        <fullName evidence="1">Uncharacterized protein</fullName>
    </submittedName>
</protein>
<organism evidence="1 2">
    <name type="scientific">Durusdinium trenchii</name>
    <dbReference type="NCBI Taxonomy" id="1381693"/>
    <lineage>
        <taxon>Eukaryota</taxon>
        <taxon>Sar</taxon>
        <taxon>Alveolata</taxon>
        <taxon>Dinophyceae</taxon>
        <taxon>Suessiales</taxon>
        <taxon>Symbiodiniaceae</taxon>
        <taxon>Durusdinium</taxon>
    </lineage>
</organism>
<sequence>MPGFEKALPHVFEPRNKCFKVCAALLEIYTLPPVDDTKPRVDMCFDDFDPKTMSRNEYAHARASASCSWARSWRWFFAKLEELKGQKEL</sequence>
<keyword evidence="2" id="KW-1185">Reference proteome</keyword>
<accession>A0ABP0P764</accession>
<dbReference type="EMBL" id="CAXAMN010022684">
    <property type="protein sequence ID" value="CAK9071890.1"/>
    <property type="molecule type" value="Genomic_DNA"/>
</dbReference>
<evidence type="ECO:0000313" key="2">
    <source>
        <dbReference type="Proteomes" id="UP001642484"/>
    </source>
</evidence>
<gene>
    <name evidence="1" type="ORF">CCMP2556_LOCUS35340</name>
</gene>
<comment type="caution">
    <text evidence="1">The sequence shown here is derived from an EMBL/GenBank/DDBJ whole genome shotgun (WGS) entry which is preliminary data.</text>
</comment>
<dbReference type="Proteomes" id="UP001642484">
    <property type="component" value="Unassembled WGS sequence"/>
</dbReference>